<evidence type="ECO:0000259" key="9">
    <source>
        <dbReference type="Pfam" id="PF01052"/>
    </source>
</evidence>
<dbReference type="GO" id="GO:0071973">
    <property type="term" value="P:bacterial-type flagellum-dependent cell motility"/>
    <property type="evidence" value="ECO:0007669"/>
    <property type="project" value="InterPro"/>
</dbReference>
<keyword evidence="4" id="KW-1003">Cell membrane</keyword>
<comment type="subcellular location">
    <subcellularLocation>
        <location evidence="1">Cell membrane</location>
        <topology evidence="1">Peripheral membrane protein</topology>
        <orientation evidence="1">Cytoplasmic side</orientation>
    </subcellularLocation>
</comment>
<comment type="similarity">
    <text evidence="2">Belongs to the FliN/MopA/SpaO family.</text>
</comment>
<sequence>MNDQPEPRTEAPRKSDARTHSTPDVGDLVPLAEPDAPAPPADRRRKAVLSVPIEVVISVGKARPLLSDLVALRRDSVIALDSKVEDPVEIMIGDRVIARGELQEIDGETGRLGVRLTEVADLSQSL</sequence>
<dbReference type="Pfam" id="PF01052">
    <property type="entry name" value="FliMN_C"/>
    <property type="match status" value="1"/>
</dbReference>
<dbReference type="Proteomes" id="UP000503336">
    <property type="component" value="Chromosome"/>
</dbReference>
<keyword evidence="7" id="KW-0472">Membrane</keyword>
<dbReference type="InterPro" id="IPR001543">
    <property type="entry name" value="FliN-like_C"/>
</dbReference>
<evidence type="ECO:0000256" key="5">
    <source>
        <dbReference type="ARBA" id="ARBA00022500"/>
    </source>
</evidence>
<name>A0A7L5BYR9_9RHOB</name>
<dbReference type="GO" id="GO:0003774">
    <property type="term" value="F:cytoskeletal motor activity"/>
    <property type="evidence" value="ECO:0007669"/>
    <property type="project" value="InterPro"/>
</dbReference>
<dbReference type="InterPro" id="IPR036429">
    <property type="entry name" value="SpoA-like_sf"/>
</dbReference>
<gene>
    <name evidence="10" type="ORF">G5B40_07895</name>
</gene>
<proteinExistence type="inferred from homology"/>
<evidence type="ECO:0000256" key="1">
    <source>
        <dbReference type="ARBA" id="ARBA00004413"/>
    </source>
</evidence>
<dbReference type="PANTHER" id="PTHR43484">
    <property type="match status" value="1"/>
</dbReference>
<evidence type="ECO:0000256" key="8">
    <source>
        <dbReference type="SAM" id="MobiDB-lite"/>
    </source>
</evidence>
<evidence type="ECO:0000256" key="4">
    <source>
        <dbReference type="ARBA" id="ARBA00022475"/>
    </source>
</evidence>
<evidence type="ECO:0000313" key="11">
    <source>
        <dbReference type="Proteomes" id="UP000503336"/>
    </source>
</evidence>
<evidence type="ECO:0000256" key="6">
    <source>
        <dbReference type="ARBA" id="ARBA00022779"/>
    </source>
</evidence>
<dbReference type="Gene3D" id="2.30.330.10">
    <property type="entry name" value="SpoA-like"/>
    <property type="match status" value="1"/>
</dbReference>
<dbReference type="EMBL" id="CP049056">
    <property type="protein sequence ID" value="QIE55386.1"/>
    <property type="molecule type" value="Genomic_DNA"/>
</dbReference>
<feature type="compositionally biased region" description="Basic and acidic residues" evidence="8">
    <location>
        <begin position="1"/>
        <end position="21"/>
    </location>
</feature>
<dbReference type="InterPro" id="IPR001172">
    <property type="entry name" value="FliN_T3SS_HrcQb"/>
</dbReference>
<protein>
    <recommendedName>
        <fullName evidence="3">Flagellar motor switch protein FliN</fullName>
    </recommendedName>
</protein>
<dbReference type="SUPFAM" id="SSF101801">
    <property type="entry name" value="Surface presentation of antigens (SPOA)"/>
    <property type="match status" value="1"/>
</dbReference>
<dbReference type="GO" id="GO:0006935">
    <property type="term" value="P:chemotaxis"/>
    <property type="evidence" value="ECO:0007669"/>
    <property type="project" value="UniProtKB-KW"/>
</dbReference>
<feature type="region of interest" description="Disordered" evidence="8">
    <location>
        <begin position="1"/>
        <end position="44"/>
    </location>
</feature>
<feature type="domain" description="Flagellar motor switch protein FliN-like C-terminal" evidence="9">
    <location>
        <begin position="47"/>
        <end position="120"/>
    </location>
</feature>
<dbReference type="GO" id="GO:0005886">
    <property type="term" value="C:plasma membrane"/>
    <property type="evidence" value="ECO:0007669"/>
    <property type="project" value="UniProtKB-SubCell"/>
</dbReference>
<keyword evidence="5" id="KW-0145">Chemotaxis</keyword>
<dbReference type="GO" id="GO:0009425">
    <property type="term" value="C:bacterial-type flagellum basal body"/>
    <property type="evidence" value="ECO:0007669"/>
    <property type="project" value="InterPro"/>
</dbReference>
<dbReference type="KEGG" id="hdh:G5B40_07895"/>
<accession>A0A7L5BYR9</accession>
<organism evidence="10 11">
    <name type="scientific">Pikeienuella piscinae</name>
    <dbReference type="NCBI Taxonomy" id="2748098"/>
    <lineage>
        <taxon>Bacteria</taxon>
        <taxon>Pseudomonadati</taxon>
        <taxon>Pseudomonadota</taxon>
        <taxon>Alphaproteobacteria</taxon>
        <taxon>Rhodobacterales</taxon>
        <taxon>Paracoccaceae</taxon>
        <taxon>Pikeienuella</taxon>
    </lineage>
</organism>
<keyword evidence="11" id="KW-1185">Reference proteome</keyword>
<dbReference type="AlphaFoldDB" id="A0A7L5BYR9"/>
<reference evidence="10 11" key="1">
    <citation type="submission" date="2020-02" db="EMBL/GenBank/DDBJ databases">
        <title>complete genome sequence of Rhodobacteraceae bacterium.</title>
        <authorList>
            <person name="Park J."/>
            <person name="Kim Y.-S."/>
            <person name="Kim K.-H."/>
        </authorList>
    </citation>
    <scope>NUCLEOTIDE SEQUENCE [LARGE SCALE GENOMIC DNA]</scope>
    <source>
        <strain evidence="10 11">RR4-56</strain>
    </source>
</reference>
<evidence type="ECO:0000313" key="10">
    <source>
        <dbReference type="EMBL" id="QIE55386.1"/>
    </source>
</evidence>
<dbReference type="InterPro" id="IPR051469">
    <property type="entry name" value="FliN/MopA/SpaO"/>
</dbReference>
<dbReference type="PRINTS" id="PR00956">
    <property type="entry name" value="FLGMOTORFLIN"/>
</dbReference>
<dbReference type="PANTHER" id="PTHR43484:SF1">
    <property type="entry name" value="FLAGELLAR MOTOR SWITCH PROTEIN FLIN"/>
    <property type="match status" value="1"/>
</dbReference>
<keyword evidence="6" id="KW-0283">Flagellar rotation</keyword>
<evidence type="ECO:0000256" key="7">
    <source>
        <dbReference type="ARBA" id="ARBA00023136"/>
    </source>
</evidence>
<evidence type="ECO:0000256" key="3">
    <source>
        <dbReference type="ARBA" id="ARBA00021897"/>
    </source>
</evidence>
<evidence type="ECO:0000256" key="2">
    <source>
        <dbReference type="ARBA" id="ARBA00009226"/>
    </source>
</evidence>